<dbReference type="eggNOG" id="arCOG01624">
    <property type="taxonomic scope" value="Archaea"/>
</dbReference>
<protein>
    <submittedName>
        <fullName evidence="2">Aldo/keto reductase</fullName>
    </submittedName>
</protein>
<dbReference type="AlphaFoldDB" id="C7NQH4"/>
<dbReference type="STRING" id="519442.Huta_2830"/>
<accession>C7NQH4</accession>
<gene>
    <name evidence="2" type="ordered locus">Huta_2830</name>
</gene>
<dbReference type="InterPro" id="IPR017896">
    <property type="entry name" value="4Fe4S_Fe-S-bd"/>
</dbReference>
<dbReference type="Pfam" id="PF13187">
    <property type="entry name" value="Fer4_9"/>
    <property type="match status" value="1"/>
</dbReference>
<dbReference type="Gene3D" id="1.10.1060.10">
    <property type="entry name" value="Alpha-helical ferredoxin"/>
    <property type="match status" value="1"/>
</dbReference>
<dbReference type="EMBL" id="CP001687">
    <property type="protein sequence ID" value="ACV12991.1"/>
    <property type="molecule type" value="Genomic_DNA"/>
</dbReference>
<dbReference type="GO" id="GO:0016491">
    <property type="term" value="F:oxidoreductase activity"/>
    <property type="evidence" value="ECO:0007669"/>
    <property type="project" value="UniProtKB-ARBA"/>
</dbReference>
<keyword evidence="3" id="KW-1185">Reference proteome</keyword>
<name>C7NQH4_HALUD</name>
<dbReference type="Proteomes" id="UP000002071">
    <property type="component" value="Chromosome"/>
</dbReference>
<evidence type="ECO:0000259" key="1">
    <source>
        <dbReference type="PROSITE" id="PS51379"/>
    </source>
</evidence>
<dbReference type="HOGENOM" id="CLU_023205_3_2_2"/>
<reference evidence="2 3" key="1">
    <citation type="journal article" date="2009" name="Stand. Genomic Sci.">
        <title>Complete genome sequence of Halorhabdus utahensis type strain (AX-2).</title>
        <authorList>
            <person name="Anderson I."/>
            <person name="Tindall B.J."/>
            <person name="Pomrenke H."/>
            <person name="Goker M."/>
            <person name="Lapidus A."/>
            <person name="Nolan M."/>
            <person name="Copeland A."/>
            <person name="Glavina Del Rio T."/>
            <person name="Chen F."/>
            <person name="Tice H."/>
            <person name="Cheng J.F."/>
            <person name="Lucas S."/>
            <person name="Chertkov O."/>
            <person name="Bruce D."/>
            <person name="Brettin T."/>
            <person name="Detter J.C."/>
            <person name="Han C."/>
            <person name="Goodwin L."/>
            <person name="Land M."/>
            <person name="Hauser L."/>
            <person name="Chang Y.J."/>
            <person name="Jeffries C.D."/>
            <person name="Pitluck S."/>
            <person name="Pati A."/>
            <person name="Mavromatis K."/>
            <person name="Ivanova N."/>
            <person name="Ovchinnikova G."/>
            <person name="Chen A."/>
            <person name="Palaniappan K."/>
            <person name="Chain P."/>
            <person name="Rohde M."/>
            <person name="Bristow J."/>
            <person name="Eisen J.A."/>
            <person name="Markowitz V."/>
            <person name="Hugenholtz P."/>
            <person name="Kyrpides N.C."/>
            <person name="Klenk H.P."/>
        </authorList>
    </citation>
    <scope>NUCLEOTIDE SEQUENCE [LARGE SCALE GENOMIC DNA]</scope>
    <source>
        <strain evidence="3">DSM 12940 / JCM 11049 / AX-2</strain>
    </source>
</reference>
<dbReference type="GO" id="GO:0051536">
    <property type="term" value="F:iron-sulfur cluster binding"/>
    <property type="evidence" value="ECO:0007669"/>
    <property type="project" value="InterPro"/>
</dbReference>
<dbReference type="InterPro" id="IPR023210">
    <property type="entry name" value="NADP_OxRdtase_dom"/>
</dbReference>
<dbReference type="PANTHER" id="PTHR43312:SF2">
    <property type="entry name" value="OXIDOREDUCTASE"/>
    <property type="match status" value="1"/>
</dbReference>
<organism evidence="2 3">
    <name type="scientific">Halorhabdus utahensis (strain DSM 12940 / JCM 11049 / AX-2)</name>
    <dbReference type="NCBI Taxonomy" id="519442"/>
    <lineage>
        <taxon>Archaea</taxon>
        <taxon>Methanobacteriati</taxon>
        <taxon>Methanobacteriota</taxon>
        <taxon>Stenosarchaea group</taxon>
        <taxon>Halobacteria</taxon>
        <taxon>Halobacteriales</taxon>
        <taxon>Haloarculaceae</taxon>
        <taxon>Halorhabdus</taxon>
    </lineage>
</organism>
<dbReference type="PROSITE" id="PS51379">
    <property type="entry name" value="4FE4S_FER_2"/>
    <property type="match status" value="1"/>
</dbReference>
<feature type="domain" description="4Fe-4S ferredoxin-type" evidence="1">
    <location>
        <begin position="338"/>
        <end position="369"/>
    </location>
</feature>
<dbReference type="InterPro" id="IPR053135">
    <property type="entry name" value="AKR2_Oxidoreductase"/>
</dbReference>
<dbReference type="Gene3D" id="3.20.20.100">
    <property type="entry name" value="NADP-dependent oxidoreductase domain"/>
    <property type="match status" value="1"/>
</dbReference>
<dbReference type="PANTHER" id="PTHR43312">
    <property type="entry name" value="D-THREO-ALDOSE 1-DEHYDROGENASE"/>
    <property type="match status" value="1"/>
</dbReference>
<proteinExistence type="predicted"/>
<evidence type="ECO:0000313" key="2">
    <source>
        <dbReference type="EMBL" id="ACV12991.1"/>
    </source>
</evidence>
<dbReference type="CDD" id="cd19096">
    <property type="entry name" value="AKR_Fe-S_oxidoreductase"/>
    <property type="match status" value="1"/>
</dbReference>
<dbReference type="PROSITE" id="PS00198">
    <property type="entry name" value="4FE4S_FER_1"/>
    <property type="match status" value="1"/>
</dbReference>
<dbReference type="InterPro" id="IPR009051">
    <property type="entry name" value="Helical_ferredxn"/>
</dbReference>
<dbReference type="GeneID" id="8385137"/>
<dbReference type="SUPFAM" id="SSF51430">
    <property type="entry name" value="NAD(P)-linked oxidoreductase"/>
    <property type="match status" value="1"/>
</dbReference>
<dbReference type="RefSeq" id="WP_015790553.1">
    <property type="nucleotide sequence ID" value="NC_013158.1"/>
</dbReference>
<dbReference type="Pfam" id="PF00248">
    <property type="entry name" value="Aldo_ket_red"/>
    <property type="match status" value="1"/>
</dbReference>
<sequence>MQCRDFGQSIDWEPSALGFGAMRLPTDEDGAVDDDRAIEMIRTAIDNGVNYVDTAWPYHDGESERVVGRALEDGYREDIHLATKMPSWEIETQDDLDEYLDAQLDRLGVESIDCYLLHALGQGFWDTYQSVDVFEWLEAVRDAGKIEQIGFSFHDDPDLFREIVDAYDWDFCQIQYNYLDEAFQAGREGLKYAADQGLGVIVMEPLRGGRLATDLPDPVTEAFDAAETDRSPVEWALQWLWDQPEVSLVLSGMSTMAQVRENVEIASRSGVNQFTADDRTAVTRARDRFRALMAVDCTGCDYCMPCPSGVQIPRNFDLYNRLEMGDDPEAVVSAYDDLDAEARADACVACGECEDACPQNLEIISLLEDTHANIEAARA</sequence>
<dbReference type="InterPro" id="IPR017900">
    <property type="entry name" value="4Fe4S_Fe_S_CS"/>
</dbReference>
<evidence type="ECO:0000313" key="3">
    <source>
        <dbReference type="Proteomes" id="UP000002071"/>
    </source>
</evidence>
<dbReference type="OrthoDB" id="28487at2157"/>
<dbReference type="InterPro" id="IPR036812">
    <property type="entry name" value="NAD(P)_OxRdtase_dom_sf"/>
</dbReference>
<dbReference type="SUPFAM" id="SSF46548">
    <property type="entry name" value="alpha-helical ferredoxin"/>
    <property type="match status" value="1"/>
</dbReference>
<dbReference type="KEGG" id="hut:Huta_2830"/>